<keyword evidence="2" id="KW-1133">Transmembrane helix</keyword>
<dbReference type="EMBL" id="JAXOVC010000006">
    <property type="protein sequence ID" value="KAK4499897.1"/>
    <property type="molecule type" value="Genomic_DNA"/>
</dbReference>
<evidence type="ECO:0000256" key="2">
    <source>
        <dbReference type="SAM" id="Phobius"/>
    </source>
</evidence>
<feature type="transmembrane region" description="Helical" evidence="2">
    <location>
        <begin position="76"/>
        <end position="95"/>
    </location>
</feature>
<proteinExistence type="predicted"/>
<evidence type="ECO:0000256" key="1">
    <source>
        <dbReference type="SAM" id="MobiDB-lite"/>
    </source>
</evidence>
<name>A0ABR0EEK9_ZASCE</name>
<gene>
    <name evidence="3" type="ORF">PRZ48_008083</name>
</gene>
<protein>
    <submittedName>
        <fullName evidence="3">Uncharacterized protein</fullName>
    </submittedName>
</protein>
<dbReference type="Proteomes" id="UP001305779">
    <property type="component" value="Unassembled WGS sequence"/>
</dbReference>
<evidence type="ECO:0000313" key="3">
    <source>
        <dbReference type="EMBL" id="KAK4499897.1"/>
    </source>
</evidence>
<feature type="region of interest" description="Disordered" evidence="1">
    <location>
        <begin position="15"/>
        <end position="67"/>
    </location>
</feature>
<keyword evidence="2" id="KW-0472">Membrane</keyword>
<keyword evidence="4" id="KW-1185">Reference proteome</keyword>
<keyword evidence="2" id="KW-0812">Transmembrane</keyword>
<sequence>MSALLRSLRLKPLSTNTLRRYSTQQQQQQQPPVYQPPSPTTSAATVIPPPPPPSESENKGQPNAHREFYRSGAGRAVAWNFLLAMATFQVLYLGWLKLESMEVKKNKSEEIEKVEAEAKGLVGRK</sequence>
<feature type="compositionally biased region" description="Low complexity" evidence="1">
    <location>
        <begin position="22"/>
        <end position="32"/>
    </location>
</feature>
<comment type="caution">
    <text evidence="3">The sequence shown here is derived from an EMBL/GenBank/DDBJ whole genome shotgun (WGS) entry which is preliminary data.</text>
</comment>
<accession>A0ABR0EEK9</accession>
<organism evidence="3 4">
    <name type="scientific">Zasmidium cellare</name>
    <name type="common">Wine cellar mold</name>
    <name type="synonym">Racodium cellare</name>
    <dbReference type="NCBI Taxonomy" id="395010"/>
    <lineage>
        <taxon>Eukaryota</taxon>
        <taxon>Fungi</taxon>
        <taxon>Dikarya</taxon>
        <taxon>Ascomycota</taxon>
        <taxon>Pezizomycotina</taxon>
        <taxon>Dothideomycetes</taxon>
        <taxon>Dothideomycetidae</taxon>
        <taxon>Mycosphaerellales</taxon>
        <taxon>Mycosphaerellaceae</taxon>
        <taxon>Zasmidium</taxon>
    </lineage>
</organism>
<evidence type="ECO:0000313" key="4">
    <source>
        <dbReference type="Proteomes" id="UP001305779"/>
    </source>
</evidence>
<reference evidence="3 4" key="1">
    <citation type="journal article" date="2023" name="G3 (Bethesda)">
        <title>A chromosome-level genome assembly of Zasmidium syzygii isolated from banana leaves.</title>
        <authorList>
            <person name="van Westerhoven A.C."/>
            <person name="Mehrabi R."/>
            <person name="Talebi R."/>
            <person name="Steentjes M.B.F."/>
            <person name="Corcolon B."/>
            <person name="Chong P.A."/>
            <person name="Kema G.H.J."/>
            <person name="Seidl M.F."/>
        </authorList>
    </citation>
    <scope>NUCLEOTIDE SEQUENCE [LARGE SCALE GENOMIC DNA]</scope>
    <source>
        <strain evidence="3 4">P124</strain>
    </source>
</reference>